<evidence type="ECO:0000256" key="1">
    <source>
        <dbReference type="ARBA" id="ARBA00004141"/>
    </source>
</evidence>
<dbReference type="Pfam" id="PF07690">
    <property type="entry name" value="MFS_1"/>
    <property type="match status" value="1"/>
</dbReference>
<dbReference type="PANTHER" id="PTHR23507">
    <property type="entry name" value="ZGC:174356"/>
    <property type="match status" value="1"/>
</dbReference>
<keyword evidence="4 6" id="KW-0472">Membrane</keyword>
<feature type="transmembrane region" description="Helical" evidence="6">
    <location>
        <begin position="227"/>
        <end position="247"/>
    </location>
</feature>
<comment type="caution">
    <text evidence="7">The sequence shown here is derived from an EMBL/GenBank/DDBJ whole genome shotgun (WGS) entry which is preliminary data.</text>
</comment>
<reference evidence="7 8" key="1">
    <citation type="submission" date="2024-08" db="EMBL/GenBank/DDBJ databases">
        <authorList>
            <person name="Cucini C."/>
            <person name="Frati F."/>
        </authorList>
    </citation>
    <scope>NUCLEOTIDE SEQUENCE [LARGE SCALE GENOMIC DNA]</scope>
</reference>
<dbReference type="SUPFAM" id="SSF103473">
    <property type="entry name" value="MFS general substrate transporter"/>
    <property type="match status" value="1"/>
</dbReference>
<dbReference type="Proteomes" id="UP001642540">
    <property type="component" value="Unassembled WGS sequence"/>
</dbReference>
<dbReference type="Gene3D" id="1.20.1250.20">
    <property type="entry name" value="MFS general substrate transporter like domains"/>
    <property type="match status" value="1"/>
</dbReference>
<evidence type="ECO:0000256" key="4">
    <source>
        <dbReference type="ARBA" id="ARBA00023136"/>
    </source>
</evidence>
<feature type="transmembrane region" description="Helical" evidence="6">
    <location>
        <begin position="192"/>
        <end position="215"/>
    </location>
</feature>
<feature type="transmembrane region" description="Helical" evidence="6">
    <location>
        <begin position="135"/>
        <end position="156"/>
    </location>
</feature>
<gene>
    <name evidence="7" type="ORF">ODALV1_LOCUS13151</name>
</gene>
<evidence type="ECO:0000256" key="6">
    <source>
        <dbReference type="SAM" id="Phobius"/>
    </source>
</evidence>
<evidence type="ECO:0000313" key="8">
    <source>
        <dbReference type="Proteomes" id="UP001642540"/>
    </source>
</evidence>
<sequence>MLSPERRNRDPPLNTNSSLSRSYSSNSNIIMDDDISESKSKFRRLIGASKDGRIDPVELAFKLLKSAKDAHSIEFLMFFHMIGYTCTTVIVQNLYIDRLCRLDFKFPDEVCRNLTDINMTAFEKQIEGTAALYQMYRSIVEALIPVLFALFLGPFVDRNGTKLPIVLSLSGYTVASLLYCIVSMFPSIPAPYLLICSVPISLTGGLVAFLLAAFTHVSTRSTPSNRSFRIAVLEGSWFLGIFGFQIASKIFKVWGFVPVFLISALSFFIALLYGIYHIHEPAFKSIQNSSFSSVFYEIFDMRSLKDTMATVFRQRSGPRRKWVILLMVTIFMRMLALFGTMQVGYLYTRNKFQWDATSFSMFSTIDTVVCLSGGLFTLLMMHTYDLSDPVVGIFSAVGFVLSNIVFGSAVDGRVMYFGAIVQMFSGLITIVMRSMISKCVAKDELAKAFSFVSIGEACMPILAGLLFNLLFRRTVHTFPGAVFLLSALFHSFILCSFIYFYFSNKKYPFQSLVEEQAIDPSSASA</sequence>
<feature type="transmembrane region" description="Helical" evidence="6">
    <location>
        <begin position="253"/>
        <end position="276"/>
    </location>
</feature>
<feature type="compositionally biased region" description="Basic and acidic residues" evidence="5">
    <location>
        <begin position="1"/>
        <end position="10"/>
    </location>
</feature>
<feature type="transmembrane region" description="Helical" evidence="6">
    <location>
        <begin position="322"/>
        <end position="347"/>
    </location>
</feature>
<comment type="subcellular location">
    <subcellularLocation>
        <location evidence="1">Membrane</location>
        <topology evidence="1">Multi-pass membrane protein</topology>
    </subcellularLocation>
</comment>
<feature type="transmembrane region" description="Helical" evidence="6">
    <location>
        <begin position="448"/>
        <end position="471"/>
    </location>
</feature>
<feature type="transmembrane region" description="Helical" evidence="6">
    <location>
        <begin position="416"/>
        <end position="436"/>
    </location>
</feature>
<organism evidence="7 8">
    <name type="scientific">Orchesella dallaii</name>
    <dbReference type="NCBI Taxonomy" id="48710"/>
    <lineage>
        <taxon>Eukaryota</taxon>
        <taxon>Metazoa</taxon>
        <taxon>Ecdysozoa</taxon>
        <taxon>Arthropoda</taxon>
        <taxon>Hexapoda</taxon>
        <taxon>Collembola</taxon>
        <taxon>Entomobryomorpha</taxon>
        <taxon>Entomobryoidea</taxon>
        <taxon>Orchesellidae</taxon>
        <taxon>Orchesellinae</taxon>
        <taxon>Orchesella</taxon>
    </lineage>
</organism>
<feature type="transmembrane region" description="Helical" evidence="6">
    <location>
        <begin position="477"/>
        <end position="502"/>
    </location>
</feature>
<feature type="region of interest" description="Disordered" evidence="5">
    <location>
        <begin position="1"/>
        <end position="25"/>
    </location>
</feature>
<feature type="transmembrane region" description="Helical" evidence="6">
    <location>
        <begin position="391"/>
        <end position="410"/>
    </location>
</feature>
<feature type="compositionally biased region" description="Low complexity" evidence="5">
    <location>
        <begin position="14"/>
        <end position="25"/>
    </location>
</feature>
<proteinExistence type="predicted"/>
<dbReference type="InterPro" id="IPR036259">
    <property type="entry name" value="MFS_trans_sf"/>
</dbReference>
<evidence type="ECO:0000256" key="5">
    <source>
        <dbReference type="SAM" id="MobiDB-lite"/>
    </source>
</evidence>
<evidence type="ECO:0000256" key="2">
    <source>
        <dbReference type="ARBA" id="ARBA00022692"/>
    </source>
</evidence>
<keyword evidence="8" id="KW-1185">Reference proteome</keyword>
<dbReference type="PANTHER" id="PTHR23507:SF1">
    <property type="entry name" value="FI18259P1-RELATED"/>
    <property type="match status" value="1"/>
</dbReference>
<protein>
    <recommendedName>
        <fullName evidence="9">Proton-coupled folate transporter</fullName>
    </recommendedName>
</protein>
<keyword evidence="2 6" id="KW-0812">Transmembrane</keyword>
<dbReference type="InterPro" id="IPR011701">
    <property type="entry name" value="MFS"/>
</dbReference>
<dbReference type="EMBL" id="CAXLJM020000040">
    <property type="protein sequence ID" value="CAL8108962.1"/>
    <property type="molecule type" value="Genomic_DNA"/>
</dbReference>
<feature type="transmembrane region" description="Helical" evidence="6">
    <location>
        <begin position="163"/>
        <end position="186"/>
    </location>
</feature>
<feature type="transmembrane region" description="Helical" evidence="6">
    <location>
        <begin position="359"/>
        <end position="379"/>
    </location>
</feature>
<name>A0ABP1QQ03_9HEXA</name>
<feature type="transmembrane region" description="Helical" evidence="6">
    <location>
        <begin position="75"/>
        <end position="96"/>
    </location>
</feature>
<evidence type="ECO:0000313" key="7">
    <source>
        <dbReference type="EMBL" id="CAL8108962.1"/>
    </source>
</evidence>
<evidence type="ECO:0000256" key="3">
    <source>
        <dbReference type="ARBA" id="ARBA00022989"/>
    </source>
</evidence>
<evidence type="ECO:0008006" key="9">
    <source>
        <dbReference type="Google" id="ProtNLM"/>
    </source>
</evidence>
<accession>A0ABP1QQ03</accession>
<keyword evidence="3 6" id="KW-1133">Transmembrane helix</keyword>